<keyword evidence="2" id="KW-0808">Transferase</keyword>
<reference evidence="2 3" key="1">
    <citation type="submission" date="2019-09" db="EMBL/GenBank/DDBJ databases">
        <title>YIM 132180 draft genome.</title>
        <authorList>
            <person name="Zhang K."/>
        </authorList>
    </citation>
    <scope>NUCLEOTIDE SEQUENCE [LARGE SCALE GENOMIC DNA]</scope>
    <source>
        <strain evidence="2 3">YIM 132180</strain>
    </source>
</reference>
<keyword evidence="3" id="KW-1185">Reference proteome</keyword>
<dbReference type="EMBL" id="VZDO01000005">
    <property type="protein sequence ID" value="KAB0680293.1"/>
    <property type="molecule type" value="Genomic_DNA"/>
</dbReference>
<evidence type="ECO:0000313" key="2">
    <source>
        <dbReference type="EMBL" id="KAB0680293.1"/>
    </source>
</evidence>
<protein>
    <submittedName>
        <fullName evidence="2">Polysaccharide pyruvyl transferase family protein</fullName>
    </submittedName>
</protein>
<proteinExistence type="predicted"/>
<feature type="domain" description="Polysaccharide pyruvyl transferase" evidence="1">
    <location>
        <begin position="41"/>
        <end position="185"/>
    </location>
</feature>
<evidence type="ECO:0000313" key="3">
    <source>
        <dbReference type="Proteomes" id="UP000432089"/>
    </source>
</evidence>
<dbReference type="AlphaFoldDB" id="A0A7V7TWR5"/>
<comment type="caution">
    <text evidence="2">The sequence shown here is derived from an EMBL/GenBank/DDBJ whole genome shotgun (WGS) entry which is preliminary data.</text>
</comment>
<gene>
    <name evidence="2" type="ORF">F6X38_08935</name>
</gene>
<dbReference type="Pfam" id="PF04230">
    <property type="entry name" value="PS_pyruv_trans"/>
    <property type="match status" value="1"/>
</dbReference>
<evidence type="ECO:0000259" key="1">
    <source>
        <dbReference type="Pfam" id="PF04230"/>
    </source>
</evidence>
<dbReference type="InterPro" id="IPR007345">
    <property type="entry name" value="Polysacch_pyruvyl_Trfase"/>
</dbReference>
<accession>A0A7V7TWR5</accession>
<name>A0A7V7TWR5_9HYPH</name>
<dbReference type="Proteomes" id="UP000432089">
    <property type="component" value="Unassembled WGS sequence"/>
</dbReference>
<dbReference type="RefSeq" id="WP_150969366.1">
    <property type="nucleotide sequence ID" value="NZ_VZDO01000005.1"/>
</dbReference>
<organism evidence="2 3">
    <name type="scientific">Plantimonas leprariae</name>
    <dbReference type="NCBI Taxonomy" id="2615207"/>
    <lineage>
        <taxon>Bacteria</taxon>
        <taxon>Pseudomonadati</taxon>
        <taxon>Pseudomonadota</taxon>
        <taxon>Alphaproteobacteria</taxon>
        <taxon>Hyphomicrobiales</taxon>
        <taxon>Aurantimonadaceae</taxon>
        <taxon>Plantimonas</taxon>
    </lineage>
</organism>
<dbReference type="GO" id="GO:0016740">
    <property type="term" value="F:transferase activity"/>
    <property type="evidence" value="ECO:0007669"/>
    <property type="project" value="UniProtKB-KW"/>
</dbReference>
<sequence>MKLYFFRGFHTNFGDELNPWLVPKLLPGVLDENEDEMLLAIGSILFDHHPKDAKKIVFGSGYGGYTPPPKLDEKWQVYCVRGPRSAAACGLGPEAVAGDTAILIARHWRNSFPKTIPVSFMPHYQSIGRGFWERVCKLAGVHFLNPRLPVEQVLEEICRSQMVITEAMHGAIVSDALRVPWVAITPVDATHRMKWYDWAEALDVSLRPHTLPPSSVREARLALSGKDDWFEKPTGLVKLAVRSVDLGFVAAAAAGLARARRIEPQLSSDAALDRVLDKLQTNAERILADHRPVDG</sequence>